<keyword evidence="3" id="KW-1185">Reference proteome</keyword>
<feature type="signal peptide" evidence="1">
    <location>
        <begin position="1"/>
        <end position="16"/>
    </location>
</feature>
<evidence type="ECO:0000256" key="1">
    <source>
        <dbReference type="SAM" id="SignalP"/>
    </source>
</evidence>
<gene>
    <name evidence="2" type="ORF">TNCT_293391</name>
</gene>
<organism evidence="2 3">
    <name type="scientific">Trichonephila clavata</name>
    <name type="common">Joro spider</name>
    <name type="synonym">Nephila clavata</name>
    <dbReference type="NCBI Taxonomy" id="2740835"/>
    <lineage>
        <taxon>Eukaryota</taxon>
        <taxon>Metazoa</taxon>
        <taxon>Ecdysozoa</taxon>
        <taxon>Arthropoda</taxon>
        <taxon>Chelicerata</taxon>
        <taxon>Arachnida</taxon>
        <taxon>Araneae</taxon>
        <taxon>Araneomorphae</taxon>
        <taxon>Entelegynae</taxon>
        <taxon>Araneoidea</taxon>
        <taxon>Nephilidae</taxon>
        <taxon>Trichonephila</taxon>
    </lineage>
</organism>
<dbReference type="EMBL" id="BMAO01003182">
    <property type="protein sequence ID" value="GFQ86186.1"/>
    <property type="molecule type" value="Genomic_DNA"/>
</dbReference>
<accession>A0A8X6FQ97</accession>
<keyword evidence="1" id="KW-0732">Signal</keyword>
<comment type="caution">
    <text evidence="2">The sequence shown here is derived from an EMBL/GenBank/DDBJ whole genome shotgun (WGS) entry which is preliminary data.</text>
</comment>
<name>A0A8X6FQ97_TRICU</name>
<protein>
    <submittedName>
        <fullName evidence="2">Uncharacterized protein</fullName>
    </submittedName>
</protein>
<proteinExistence type="predicted"/>
<dbReference type="AlphaFoldDB" id="A0A8X6FQ97"/>
<dbReference type="Proteomes" id="UP000887116">
    <property type="component" value="Unassembled WGS sequence"/>
</dbReference>
<sequence length="203" mass="21897">MISAAVFTLLILPVLCEETRRIVPWVPTAASNGSDIEAFTSSNDSVSDVNFNKTAISNTSSTTGNTDASISWNLTSTTEGNVIDANGCMVTLRNRTEERCYHELQDNIESFLDTEDEEEMEKGMCCAVEEYEKCCIEGFKSANCEADQKAIRSTVKAASVFIAALHSVSCAGHRGKCSFNSSVQSSVPSYFLLASGLLAVVFA</sequence>
<reference evidence="2" key="1">
    <citation type="submission" date="2020-07" db="EMBL/GenBank/DDBJ databases">
        <title>Multicomponent nature underlies the extraordinary mechanical properties of spider dragline silk.</title>
        <authorList>
            <person name="Kono N."/>
            <person name="Nakamura H."/>
            <person name="Mori M."/>
            <person name="Yoshida Y."/>
            <person name="Ohtoshi R."/>
            <person name="Malay A.D."/>
            <person name="Moran D.A.P."/>
            <person name="Tomita M."/>
            <person name="Numata K."/>
            <person name="Arakawa K."/>
        </authorList>
    </citation>
    <scope>NUCLEOTIDE SEQUENCE</scope>
</reference>
<dbReference type="OrthoDB" id="6426395at2759"/>
<feature type="chain" id="PRO_5036491571" evidence="1">
    <location>
        <begin position="17"/>
        <end position="203"/>
    </location>
</feature>
<evidence type="ECO:0000313" key="3">
    <source>
        <dbReference type="Proteomes" id="UP000887116"/>
    </source>
</evidence>
<evidence type="ECO:0000313" key="2">
    <source>
        <dbReference type="EMBL" id="GFQ86186.1"/>
    </source>
</evidence>